<evidence type="ECO:0008006" key="3">
    <source>
        <dbReference type="Google" id="ProtNLM"/>
    </source>
</evidence>
<keyword evidence="2" id="KW-1185">Reference proteome</keyword>
<gene>
    <name evidence="1" type="ORF">B0A64_11890</name>
</gene>
<name>A0A227PAK1_9FLAO</name>
<protein>
    <recommendedName>
        <fullName evidence="3">Lipoprotein</fullName>
    </recommendedName>
</protein>
<dbReference type="Proteomes" id="UP000214684">
    <property type="component" value="Unassembled WGS sequence"/>
</dbReference>
<dbReference type="AlphaFoldDB" id="A0A227PAK1"/>
<dbReference type="EMBL" id="MUGS01000018">
    <property type="protein sequence ID" value="OXG06085.1"/>
    <property type="molecule type" value="Genomic_DNA"/>
</dbReference>
<organism evidence="1 2">
    <name type="scientific">Flavobacterium araucananum</name>
    <dbReference type="NCBI Taxonomy" id="946678"/>
    <lineage>
        <taxon>Bacteria</taxon>
        <taxon>Pseudomonadati</taxon>
        <taxon>Bacteroidota</taxon>
        <taxon>Flavobacteriia</taxon>
        <taxon>Flavobacteriales</taxon>
        <taxon>Flavobacteriaceae</taxon>
        <taxon>Flavobacterium</taxon>
    </lineage>
</organism>
<sequence>MKKYILIIFVIIVGCIKQKEAGGFMPKAGFMKQSGIYTSKSFIISIKKYDNGSLTFGVCDRKYKIIYQQSIFNSFSPNQYWFLYKDEKENIWFYSSDIQHSKVLLKDKYTNLYTVHDFCKENIKLPSEISKDYIICF</sequence>
<reference evidence="1 2" key="1">
    <citation type="submission" date="2016-11" db="EMBL/GenBank/DDBJ databases">
        <title>Whole genomes of Flavobacteriaceae.</title>
        <authorList>
            <person name="Stine C."/>
            <person name="Li C."/>
            <person name="Tadesse D."/>
        </authorList>
    </citation>
    <scope>NUCLEOTIDE SEQUENCE [LARGE SCALE GENOMIC DNA]</scope>
    <source>
        <strain evidence="1 2">DSM 24704</strain>
    </source>
</reference>
<evidence type="ECO:0000313" key="2">
    <source>
        <dbReference type="Proteomes" id="UP000214684"/>
    </source>
</evidence>
<dbReference type="OrthoDB" id="1364841at2"/>
<comment type="caution">
    <text evidence="1">The sequence shown here is derived from an EMBL/GenBank/DDBJ whole genome shotgun (WGS) entry which is preliminary data.</text>
</comment>
<dbReference type="RefSeq" id="WP_089479744.1">
    <property type="nucleotide sequence ID" value="NZ_MUGS01000018.1"/>
</dbReference>
<accession>A0A227PAK1</accession>
<evidence type="ECO:0000313" key="1">
    <source>
        <dbReference type="EMBL" id="OXG06085.1"/>
    </source>
</evidence>
<dbReference type="PROSITE" id="PS51257">
    <property type="entry name" value="PROKAR_LIPOPROTEIN"/>
    <property type="match status" value="1"/>
</dbReference>
<proteinExistence type="predicted"/>